<evidence type="ECO:0000313" key="2">
    <source>
        <dbReference type="EMBL" id="KAK9949792.1"/>
    </source>
</evidence>
<proteinExistence type="predicted"/>
<accession>A0AAW1YMS3</accession>
<protein>
    <submittedName>
        <fullName evidence="2">Uncharacterized protein</fullName>
    </submittedName>
</protein>
<keyword evidence="3" id="KW-1185">Reference proteome</keyword>
<dbReference type="AlphaFoldDB" id="A0AAW1YMS3"/>
<dbReference type="EMBL" id="JBEDUW010000001">
    <property type="protein sequence ID" value="KAK9949792.1"/>
    <property type="molecule type" value="Genomic_DNA"/>
</dbReference>
<reference evidence="2 3" key="1">
    <citation type="journal article" date="2023" name="G3 (Bethesda)">
        <title>A chromosome-length genome assembly and annotation of blackberry (Rubus argutus, cv. 'Hillquist').</title>
        <authorList>
            <person name="Bruna T."/>
            <person name="Aryal R."/>
            <person name="Dudchenko O."/>
            <person name="Sargent D.J."/>
            <person name="Mead D."/>
            <person name="Buti M."/>
            <person name="Cavallini A."/>
            <person name="Hytonen T."/>
            <person name="Andres J."/>
            <person name="Pham M."/>
            <person name="Weisz D."/>
            <person name="Mascagni F."/>
            <person name="Usai G."/>
            <person name="Natali L."/>
            <person name="Bassil N."/>
            <person name="Fernandez G.E."/>
            <person name="Lomsadze A."/>
            <person name="Armour M."/>
            <person name="Olukolu B."/>
            <person name="Poorten T."/>
            <person name="Britton C."/>
            <person name="Davik J."/>
            <person name="Ashrafi H."/>
            <person name="Aiden E.L."/>
            <person name="Borodovsky M."/>
            <person name="Worthington M."/>
        </authorList>
    </citation>
    <scope>NUCLEOTIDE SEQUENCE [LARGE SCALE GENOMIC DNA]</scope>
    <source>
        <strain evidence="2">PI 553951</strain>
    </source>
</reference>
<evidence type="ECO:0000256" key="1">
    <source>
        <dbReference type="SAM" id="Phobius"/>
    </source>
</evidence>
<comment type="caution">
    <text evidence="2">The sequence shown here is derived from an EMBL/GenBank/DDBJ whole genome shotgun (WGS) entry which is preliminary data.</text>
</comment>
<keyword evidence="1" id="KW-0472">Membrane</keyword>
<keyword evidence="1" id="KW-1133">Transmembrane helix</keyword>
<organism evidence="2 3">
    <name type="scientific">Rubus argutus</name>
    <name type="common">Southern blackberry</name>
    <dbReference type="NCBI Taxonomy" id="59490"/>
    <lineage>
        <taxon>Eukaryota</taxon>
        <taxon>Viridiplantae</taxon>
        <taxon>Streptophyta</taxon>
        <taxon>Embryophyta</taxon>
        <taxon>Tracheophyta</taxon>
        <taxon>Spermatophyta</taxon>
        <taxon>Magnoliopsida</taxon>
        <taxon>eudicotyledons</taxon>
        <taxon>Gunneridae</taxon>
        <taxon>Pentapetalae</taxon>
        <taxon>rosids</taxon>
        <taxon>fabids</taxon>
        <taxon>Rosales</taxon>
        <taxon>Rosaceae</taxon>
        <taxon>Rosoideae</taxon>
        <taxon>Rosoideae incertae sedis</taxon>
        <taxon>Rubus</taxon>
    </lineage>
</organism>
<sequence>MVRTGHDPTTVVEIAGSLGWRGSRLSGGAAGWWRRARADIDGIEHGLVFQSALLWVPRSPSWSGSESMGLAGGFFFSFISFTIPYWSSYFVISFLFSCKDWRVVMDLNGLCEGKRCSMTEGLILVSLP</sequence>
<evidence type="ECO:0000313" key="3">
    <source>
        <dbReference type="Proteomes" id="UP001457282"/>
    </source>
</evidence>
<name>A0AAW1YMS3_RUBAR</name>
<gene>
    <name evidence="2" type="ORF">M0R45_005304</name>
</gene>
<keyword evidence="1" id="KW-0812">Transmembrane</keyword>
<feature type="transmembrane region" description="Helical" evidence="1">
    <location>
        <begin position="70"/>
        <end position="96"/>
    </location>
</feature>
<dbReference type="Proteomes" id="UP001457282">
    <property type="component" value="Unassembled WGS sequence"/>
</dbReference>